<keyword evidence="1" id="KW-0812">Transmembrane</keyword>
<dbReference type="Proteomes" id="UP000827092">
    <property type="component" value="Unassembled WGS sequence"/>
</dbReference>
<feature type="transmembrane region" description="Helical" evidence="1">
    <location>
        <begin position="7"/>
        <end position="30"/>
    </location>
</feature>
<evidence type="ECO:0000313" key="2">
    <source>
        <dbReference type="EMBL" id="KAG8184930.1"/>
    </source>
</evidence>
<gene>
    <name evidence="2" type="ORF">JTE90_017783</name>
</gene>
<organism evidence="2 3">
    <name type="scientific">Oedothorax gibbosus</name>
    <dbReference type="NCBI Taxonomy" id="931172"/>
    <lineage>
        <taxon>Eukaryota</taxon>
        <taxon>Metazoa</taxon>
        <taxon>Ecdysozoa</taxon>
        <taxon>Arthropoda</taxon>
        <taxon>Chelicerata</taxon>
        <taxon>Arachnida</taxon>
        <taxon>Araneae</taxon>
        <taxon>Araneomorphae</taxon>
        <taxon>Entelegynae</taxon>
        <taxon>Araneoidea</taxon>
        <taxon>Linyphiidae</taxon>
        <taxon>Erigoninae</taxon>
        <taxon>Oedothorax</taxon>
    </lineage>
</organism>
<dbReference type="EMBL" id="JAFNEN010000354">
    <property type="protein sequence ID" value="KAG8184930.1"/>
    <property type="molecule type" value="Genomic_DNA"/>
</dbReference>
<proteinExistence type="predicted"/>
<evidence type="ECO:0000256" key="1">
    <source>
        <dbReference type="SAM" id="Phobius"/>
    </source>
</evidence>
<keyword evidence="3" id="KW-1185">Reference proteome</keyword>
<name>A0AAV6ULA8_9ARAC</name>
<reference evidence="2 3" key="1">
    <citation type="journal article" date="2022" name="Nat. Ecol. Evol.">
        <title>A masculinizing supergene underlies an exaggerated male reproductive morph in a spider.</title>
        <authorList>
            <person name="Hendrickx F."/>
            <person name="De Corte Z."/>
            <person name="Sonet G."/>
            <person name="Van Belleghem S.M."/>
            <person name="Kostlbacher S."/>
            <person name="Vangestel C."/>
        </authorList>
    </citation>
    <scope>NUCLEOTIDE SEQUENCE [LARGE SCALE GENOMIC DNA]</scope>
    <source>
        <strain evidence="2">W744_W776</strain>
    </source>
</reference>
<sequence length="115" mass="12696">MGQADECCPVITGCFFTLSGLALMVFGLMFLISGNLVGATLLAFGALCLSFGVFLVRTVCNVNFYSVVDTEEKEFENRGQEIMNMTILSSQGAPIGRIENWGMPQYKSDDREYRV</sequence>
<keyword evidence="1" id="KW-1133">Transmembrane helix</keyword>
<protein>
    <submittedName>
        <fullName evidence="2">Uncharacterized protein</fullName>
    </submittedName>
</protein>
<evidence type="ECO:0000313" key="3">
    <source>
        <dbReference type="Proteomes" id="UP000827092"/>
    </source>
</evidence>
<dbReference type="AlphaFoldDB" id="A0AAV6ULA8"/>
<keyword evidence="1" id="KW-0472">Membrane</keyword>
<comment type="caution">
    <text evidence="2">The sequence shown here is derived from an EMBL/GenBank/DDBJ whole genome shotgun (WGS) entry which is preliminary data.</text>
</comment>
<accession>A0AAV6ULA8</accession>
<feature type="transmembrane region" description="Helical" evidence="1">
    <location>
        <begin position="36"/>
        <end position="56"/>
    </location>
</feature>